<reference evidence="2 3" key="1">
    <citation type="submission" date="2018-12" db="EMBL/GenBank/DDBJ databases">
        <authorList>
            <consortium name="Pathogen Informatics"/>
        </authorList>
    </citation>
    <scope>NUCLEOTIDE SEQUENCE [LARGE SCALE GENOMIC DNA]</scope>
    <source>
        <strain evidence="2 3">NCTC10297</strain>
    </source>
</reference>
<evidence type="ECO:0000256" key="1">
    <source>
        <dbReference type="SAM" id="SignalP"/>
    </source>
</evidence>
<proteinExistence type="predicted"/>
<evidence type="ECO:0000313" key="2">
    <source>
        <dbReference type="EMBL" id="VEG12571.1"/>
    </source>
</evidence>
<feature type="chain" id="PRO_5019271626" evidence="1">
    <location>
        <begin position="20"/>
        <end position="113"/>
    </location>
</feature>
<name>A0A448GUW2_9GAMM</name>
<feature type="signal peptide" evidence="1">
    <location>
        <begin position="1"/>
        <end position="19"/>
    </location>
</feature>
<keyword evidence="1" id="KW-0732">Signal</keyword>
<protein>
    <submittedName>
        <fullName evidence="2">Uncharacterized protein</fullName>
    </submittedName>
</protein>
<dbReference type="EMBL" id="LR134343">
    <property type="protein sequence ID" value="VEG12571.1"/>
    <property type="molecule type" value="Genomic_DNA"/>
</dbReference>
<accession>A0A448GUW2</accession>
<dbReference type="Proteomes" id="UP000274100">
    <property type="component" value="Chromosome"/>
</dbReference>
<organism evidence="2 3">
    <name type="scientific">Moraxella cuniculi</name>
    <dbReference type="NCBI Taxonomy" id="34061"/>
    <lineage>
        <taxon>Bacteria</taxon>
        <taxon>Pseudomonadati</taxon>
        <taxon>Pseudomonadota</taxon>
        <taxon>Gammaproteobacteria</taxon>
        <taxon>Moraxellales</taxon>
        <taxon>Moraxellaceae</taxon>
        <taxon>Moraxella</taxon>
    </lineage>
</organism>
<sequence length="113" mass="12582">MKKYLAAVALALISSSSFAYYCSYTTYISNDDKFNTSGKFLGNSVTKKAAAAILRQERAYAGSWECGLGDADSRARFEEKVKRSNLSPAVIKRIVRGNPTVRVEIYDSYVKVY</sequence>
<dbReference type="AlphaFoldDB" id="A0A448GUW2"/>
<dbReference type="KEGG" id="mcun:NCTC10297_00499"/>
<evidence type="ECO:0000313" key="3">
    <source>
        <dbReference type="Proteomes" id="UP000274100"/>
    </source>
</evidence>
<gene>
    <name evidence="2" type="ORF">NCTC10297_00499</name>
</gene>